<feature type="compositionally biased region" description="Polar residues" evidence="1">
    <location>
        <begin position="567"/>
        <end position="585"/>
    </location>
</feature>
<sequence>MPPTRAGATSRSGGRSTAATIQTAFRDVTNSYLNANKENIPPAYLGSGSSSGAAFLDDYRRDGGNGDSHVCSTHVRSRGRGSQLRDTGLCGTPVQRDQTRAGSESISCTVDSVANEPGFGASYLAEPVGTLSRSDHGTGAAAAQSALSPMMTPRGWASGGCGVTTESNGDDSSLSVLRTPGHNSAHPSAYGNGSTACKLIQQRQCALNAPRSTDAFTVAATPNQTRQRLFRVAKAASLISPPHEPSSNAGTTPSARMTGVQGDNVSNTQLRSQSALLCTPNGDRLSAVTAAVTAAALGTRASLDTPTRMEDIPLFFNNSFESGSESMTGEAPAGAGYGASQLTPYRTYDLQVAVEEMLRNCLDGFTPAKNSDASVGTPHGCPRPPPPPQTAATRTASLDAPVTLEPLFPSPTTDLAGRAGLPVWPHAMMGASMPGCTPERLTAPQGAFAENDEEDASSTPQSDRTLRRVPFGGVRRDPMVYFSTTPGAASGNSGNRSGVTHHDDAGGEFTDKLSAGFGAGGVPGESPPSSYSSDACSGFGLRCCNESCSQLDMLTMLAAAVQQQRPQNLDHNSATRPQSTCSTMESVELRSRTFSECNDATAAQQQSMPPPPPPPSPSYPIAVRHSVSPHPRVDAHSDFSSASTDPVAPQRLPSTRRSRHHISQVKAAAGSLIAVGGRRVPVDKLHLLSIGNEPPVSVPAPVTGKAAAASSSRGGQTGRALPQSAALNHVERPSMRRVPNPSSVTVTRTLSAALEEAEVPVPPPARNASAATHRFEAKPSPSYASVLESEAARVAVAGPSARRVPPAMTALLRYGGGGAVAALRPVVDGEGVQQSSEADVVAVLQFSKGQRMCFLANLSAAALAQARSTITRHRTRSKLSTTATAHSLLASRALLTNVEVGKTYLAHVYAEGSPHEGVSYEDSGVCVQLITRTSSHYVSHIGSVNGILLRVVDFSMHDEDRRQHERVLLQQTTAYIECERHLKFSGLPLKLESIYFTFDGNVCVVFYRVLTLDGKDVSQSSFTPHRHPSISRLVRELQLHLNCRVFLKCTLTHTHTHTRRKQKKKNTHTGRRGRGRGSRDAFLRE</sequence>
<dbReference type="KEGG" id="phet:94289036"/>
<evidence type="ECO:0000313" key="2">
    <source>
        <dbReference type="EMBL" id="KAG5498649.1"/>
    </source>
</evidence>
<feature type="region of interest" description="Disordered" evidence="1">
    <location>
        <begin position="239"/>
        <end position="258"/>
    </location>
</feature>
<dbReference type="Proteomes" id="UP000674318">
    <property type="component" value="Unassembled WGS sequence"/>
</dbReference>
<evidence type="ECO:0000313" key="3">
    <source>
        <dbReference type="Proteomes" id="UP000674318"/>
    </source>
</evidence>
<feature type="compositionally biased region" description="Polar residues" evidence="1">
    <location>
        <begin position="594"/>
        <end position="603"/>
    </location>
</feature>
<protein>
    <recommendedName>
        <fullName evidence="4">PSP1 C-terminal domain-containing protein</fullName>
    </recommendedName>
</protein>
<dbReference type="AlphaFoldDB" id="A0A836L540"/>
<feature type="compositionally biased region" description="Low complexity" evidence="1">
    <location>
        <begin position="487"/>
        <end position="498"/>
    </location>
</feature>
<comment type="caution">
    <text evidence="2">The sequence shown here is derived from an EMBL/GenBank/DDBJ whole genome shotgun (WGS) entry which is preliminary data.</text>
</comment>
<feature type="compositionally biased region" description="Polar residues" evidence="1">
    <location>
        <begin position="245"/>
        <end position="258"/>
    </location>
</feature>
<feature type="region of interest" description="Disordered" evidence="1">
    <location>
        <begin position="1056"/>
        <end position="1085"/>
    </location>
</feature>
<feature type="region of interest" description="Disordered" evidence="1">
    <location>
        <begin position="757"/>
        <end position="780"/>
    </location>
</feature>
<feature type="region of interest" description="Disordered" evidence="1">
    <location>
        <begin position="701"/>
        <end position="744"/>
    </location>
</feature>
<keyword evidence="3" id="KW-1185">Reference proteome</keyword>
<proteinExistence type="predicted"/>
<dbReference type="OrthoDB" id="273201at2759"/>
<organism evidence="2 3">
    <name type="scientific">Porcisia hertigi</name>
    <dbReference type="NCBI Taxonomy" id="2761500"/>
    <lineage>
        <taxon>Eukaryota</taxon>
        <taxon>Discoba</taxon>
        <taxon>Euglenozoa</taxon>
        <taxon>Kinetoplastea</taxon>
        <taxon>Metakinetoplastina</taxon>
        <taxon>Trypanosomatida</taxon>
        <taxon>Trypanosomatidae</taxon>
        <taxon>Leishmaniinae</taxon>
        <taxon>Porcisia</taxon>
    </lineage>
</organism>
<dbReference type="EMBL" id="JAFJZO010000030">
    <property type="protein sequence ID" value="KAG5498649.1"/>
    <property type="molecule type" value="Genomic_DNA"/>
</dbReference>
<accession>A0A836L540</accession>
<dbReference type="GeneID" id="94289036"/>
<gene>
    <name evidence="2" type="ORF">JKF63_02935</name>
</gene>
<reference evidence="2 3" key="1">
    <citation type="submission" date="2021-02" db="EMBL/GenBank/DDBJ databases">
        <title>Porcisia hertigi Genome sequencing and assembly.</title>
        <authorList>
            <person name="Almutairi H."/>
            <person name="Gatherer D."/>
        </authorList>
    </citation>
    <scope>NUCLEOTIDE SEQUENCE [LARGE SCALE GENOMIC DNA]</scope>
    <source>
        <strain evidence="2 3">C119</strain>
    </source>
</reference>
<feature type="region of interest" description="Disordered" evidence="1">
    <location>
        <begin position="449"/>
        <end position="468"/>
    </location>
</feature>
<feature type="region of interest" description="Disordered" evidence="1">
    <location>
        <begin position="485"/>
        <end position="528"/>
    </location>
</feature>
<dbReference type="RefSeq" id="XP_067755403.1">
    <property type="nucleotide sequence ID" value="XM_067898959.1"/>
</dbReference>
<feature type="compositionally biased region" description="Basic and acidic residues" evidence="1">
    <location>
        <begin position="500"/>
        <end position="511"/>
    </location>
</feature>
<name>A0A836L540_9TRYP</name>
<evidence type="ECO:0008006" key="4">
    <source>
        <dbReference type="Google" id="ProtNLM"/>
    </source>
</evidence>
<feature type="region of interest" description="Disordered" evidence="1">
    <location>
        <begin position="73"/>
        <end position="104"/>
    </location>
</feature>
<feature type="compositionally biased region" description="Pro residues" evidence="1">
    <location>
        <begin position="608"/>
        <end position="618"/>
    </location>
</feature>
<feature type="compositionally biased region" description="Basic residues" evidence="1">
    <location>
        <begin position="1056"/>
        <end position="1076"/>
    </location>
</feature>
<feature type="region of interest" description="Disordered" evidence="1">
    <location>
        <begin position="567"/>
        <end position="660"/>
    </location>
</feature>
<evidence type="ECO:0000256" key="1">
    <source>
        <dbReference type="SAM" id="MobiDB-lite"/>
    </source>
</evidence>
<feature type="region of interest" description="Disordered" evidence="1">
    <location>
        <begin position="369"/>
        <end position="394"/>
    </location>
</feature>